<comment type="caution">
    <text evidence="2">The sequence shown here is derived from an EMBL/GenBank/DDBJ whole genome shotgun (WGS) entry which is preliminary data.</text>
</comment>
<sequence>MDSCLLQICKRRTKVLHSKSPAASKTPQKGYKHLEFLPLQCVKKVLDILEAKDCKVYIPRNKPKSTSEELGNSKRGFLLKDKCMCLLDE</sequence>
<protein>
    <recommendedName>
        <fullName evidence="1">ECT2 PH domain-containing protein</fullName>
    </recommendedName>
</protein>
<dbReference type="EMBL" id="JAIWYP010000006">
    <property type="protein sequence ID" value="KAH3808158.1"/>
    <property type="molecule type" value="Genomic_DNA"/>
</dbReference>
<evidence type="ECO:0000313" key="3">
    <source>
        <dbReference type="Proteomes" id="UP000828390"/>
    </source>
</evidence>
<reference evidence="2" key="2">
    <citation type="submission" date="2020-11" db="EMBL/GenBank/DDBJ databases">
        <authorList>
            <person name="McCartney M.A."/>
            <person name="Auch B."/>
            <person name="Kono T."/>
            <person name="Mallez S."/>
            <person name="Becker A."/>
            <person name="Gohl D.M."/>
            <person name="Silverstein K.A.T."/>
            <person name="Koren S."/>
            <person name="Bechman K.B."/>
            <person name="Herman A."/>
            <person name="Abrahante J.E."/>
            <person name="Garbe J."/>
        </authorList>
    </citation>
    <scope>NUCLEOTIDE SEQUENCE</scope>
    <source>
        <strain evidence="2">Duluth1</strain>
        <tissue evidence="2">Whole animal</tissue>
    </source>
</reference>
<reference evidence="2" key="1">
    <citation type="journal article" date="2019" name="bioRxiv">
        <title>The Genome of the Zebra Mussel, Dreissena polymorpha: A Resource for Invasive Species Research.</title>
        <authorList>
            <person name="McCartney M.A."/>
            <person name="Auch B."/>
            <person name="Kono T."/>
            <person name="Mallez S."/>
            <person name="Zhang Y."/>
            <person name="Obille A."/>
            <person name="Becker A."/>
            <person name="Abrahante J.E."/>
            <person name="Garbe J."/>
            <person name="Badalamenti J.P."/>
            <person name="Herman A."/>
            <person name="Mangelson H."/>
            <person name="Liachko I."/>
            <person name="Sullivan S."/>
            <person name="Sone E.D."/>
            <person name="Koren S."/>
            <person name="Silverstein K.A.T."/>
            <person name="Beckman K.B."/>
            <person name="Gohl D.M."/>
        </authorList>
    </citation>
    <scope>NUCLEOTIDE SEQUENCE</scope>
    <source>
        <strain evidence="2">Duluth1</strain>
        <tissue evidence="2">Whole animal</tissue>
    </source>
</reference>
<evidence type="ECO:0000313" key="2">
    <source>
        <dbReference type="EMBL" id="KAH3808158.1"/>
    </source>
</evidence>
<name>A0A9D4JGS4_DREPO</name>
<organism evidence="2 3">
    <name type="scientific">Dreissena polymorpha</name>
    <name type="common">Zebra mussel</name>
    <name type="synonym">Mytilus polymorpha</name>
    <dbReference type="NCBI Taxonomy" id="45954"/>
    <lineage>
        <taxon>Eukaryota</taxon>
        <taxon>Metazoa</taxon>
        <taxon>Spiralia</taxon>
        <taxon>Lophotrochozoa</taxon>
        <taxon>Mollusca</taxon>
        <taxon>Bivalvia</taxon>
        <taxon>Autobranchia</taxon>
        <taxon>Heteroconchia</taxon>
        <taxon>Euheterodonta</taxon>
        <taxon>Imparidentia</taxon>
        <taxon>Neoheterodontei</taxon>
        <taxon>Myida</taxon>
        <taxon>Dreissenoidea</taxon>
        <taxon>Dreissenidae</taxon>
        <taxon>Dreissena</taxon>
    </lineage>
</organism>
<evidence type="ECO:0000259" key="1">
    <source>
        <dbReference type="Pfam" id="PF21242"/>
    </source>
</evidence>
<keyword evidence="3" id="KW-1185">Reference proteome</keyword>
<dbReference type="InterPro" id="IPR049395">
    <property type="entry name" value="ECT2_PH"/>
</dbReference>
<gene>
    <name evidence="2" type="ORF">DPMN_136509</name>
</gene>
<dbReference type="Pfam" id="PF21242">
    <property type="entry name" value="ECT2_PH"/>
    <property type="match status" value="1"/>
</dbReference>
<dbReference type="AlphaFoldDB" id="A0A9D4JGS4"/>
<accession>A0A9D4JGS4</accession>
<proteinExistence type="predicted"/>
<dbReference type="Proteomes" id="UP000828390">
    <property type="component" value="Unassembled WGS sequence"/>
</dbReference>
<feature type="domain" description="ECT2 PH" evidence="1">
    <location>
        <begin position="5"/>
        <end position="56"/>
    </location>
</feature>